<keyword evidence="5" id="KW-0805">Transcription regulation</keyword>
<dbReference type="InterPro" id="IPR051061">
    <property type="entry name" value="Zinc_finger_trans_reg"/>
</dbReference>
<dbReference type="STRING" id="205917.A0A4Y9XK03"/>
<dbReference type="EMBL" id="SEOQ01001901">
    <property type="protein sequence ID" value="TFY50286.1"/>
    <property type="molecule type" value="Genomic_DNA"/>
</dbReference>
<dbReference type="InterPro" id="IPR013087">
    <property type="entry name" value="Znf_C2H2_type"/>
</dbReference>
<evidence type="ECO:0000256" key="7">
    <source>
        <dbReference type="ARBA" id="ARBA00023242"/>
    </source>
</evidence>
<organism evidence="11 12">
    <name type="scientific">Dentipellis fragilis</name>
    <dbReference type="NCBI Taxonomy" id="205917"/>
    <lineage>
        <taxon>Eukaryota</taxon>
        <taxon>Fungi</taxon>
        <taxon>Dikarya</taxon>
        <taxon>Basidiomycota</taxon>
        <taxon>Agaricomycotina</taxon>
        <taxon>Agaricomycetes</taxon>
        <taxon>Russulales</taxon>
        <taxon>Hericiaceae</taxon>
        <taxon>Dentipellis</taxon>
    </lineage>
</organism>
<feature type="compositionally biased region" description="Polar residues" evidence="9">
    <location>
        <begin position="529"/>
        <end position="540"/>
    </location>
</feature>
<feature type="region of interest" description="Disordered" evidence="9">
    <location>
        <begin position="513"/>
        <end position="569"/>
    </location>
</feature>
<dbReference type="PANTHER" id="PTHR46179:SF13">
    <property type="entry name" value="C2H2-TYPE DOMAIN-CONTAINING PROTEIN"/>
    <property type="match status" value="1"/>
</dbReference>
<dbReference type="PROSITE" id="PS50157">
    <property type="entry name" value="ZINC_FINGER_C2H2_2"/>
    <property type="match status" value="2"/>
</dbReference>
<evidence type="ECO:0000313" key="12">
    <source>
        <dbReference type="Proteomes" id="UP000298327"/>
    </source>
</evidence>
<feature type="region of interest" description="Disordered" evidence="9">
    <location>
        <begin position="286"/>
        <end position="312"/>
    </location>
</feature>
<keyword evidence="3 8" id="KW-0863">Zinc-finger</keyword>
<dbReference type="GO" id="GO:0005634">
    <property type="term" value="C:nucleus"/>
    <property type="evidence" value="ECO:0007669"/>
    <property type="project" value="UniProtKB-SubCell"/>
</dbReference>
<evidence type="ECO:0000256" key="2">
    <source>
        <dbReference type="ARBA" id="ARBA00022723"/>
    </source>
</evidence>
<feature type="domain" description="C2H2-type" evidence="10">
    <location>
        <begin position="442"/>
        <end position="468"/>
    </location>
</feature>
<dbReference type="PROSITE" id="PS51257">
    <property type="entry name" value="PROKAR_LIPOPROTEIN"/>
    <property type="match status" value="1"/>
</dbReference>
<dbReference type="AlphaFoldDB" id="A0A4Y9XK03"/>
<evidence type="ECO:0000256" key="6">
    <source>
        <dbReference type="ARBA" id="ARBA00023163"/>
    </source>
</evidence>
<evidence type="ECO:0000256" key="8">
    <source>
        <dbReference type="PROSITE-ProRule" id="PRU00042"/>
    </source>
</evidence>
<keyword evidence="2" id="KW-0479">Metal-binding</keyword>
<dbReference type="PANTHER" id="PTHR46179">
    <property type="entry name" value="ZINC FINGER PROTEIN"/>
    <property type="match status" value="1"/>
</dbReference>
<feature type="region of interest" description="Disordered" evidence="9">
    <location>
        <begin position="350"/>
        <end position="377"/>
    </location>
</feature>
<dbReference type="SUPFAM" id="SSF57667">
    <property type="entry name" value="beta-beta-alpha zinc fingers"/>
    <property type="match status" value="1"/>
</dbReference>
<reference evidence="11 12" key="1">
    <citation type="submission" date="2019-02" db="EMBL/GenBank/DDBJ databases">
        <title>Genome sequencing of the rare red list fungi Dentipellis fragilis.</title>
        <authorList>
            <person name="Buettner E."/>
            <person name="Kellner H."/>
        </authorList>
    </citation>
    <scope>NUCLEOTIDE SEQUENCE [LARGE SCALE GENOMIC DNA]</scope>
    <source>
        <strain evidence="11 12">DSM 105465</strain>
    </source>
</reference>
<evidence type="ECO:0000256" key="9">
    <source>
        <dbReference type="SAM" id="MobiDB-lite"/>
    </source>
</evidence>
<dbReference type="Proteomes" id="UP000298327">
    <property type="component" value="Unassembled WGS sequence"/>
</dbReference>
<dbReference type="GO" id="GO:0008270">
    <property type="term" value="F:zinc ion binding"/>
    <property type="evidence" value="ECO:0007669"/>
    <property type="project" value="UniProtKB-KW"/>
</dbReference>
<gene>
    <name evidence="11" type="ORF">EVG20_g11609</name>
</gene>
<keyword evidence="4" id="KW-0862">Zinc</keyword>
<evidence type="ECO:0000313" key="11">
    <source>
        <dbReference type="EMBL" id="TFY50286.1"/>
    </source>
</evidence>
<evidence type="ECO:0000259" key="10">
    <source>
        <dbReference type="PROSITE" id="PS50157"/>
    </source>
</evidence>
<feature type="compositionally biased region" description="Basic and acidic residues" evidence="9">
    <location>
        <begin position="303"/>
        <end position="312"/>
    </location>
</feature>
<dbReference type="SMART" id="SM00355">
    <property type="entry name" value="ZnF_C2H2"/>
    <property type="match status" value="3"/>
</dbReference>
<keyword evidence="6" id="KW-0804">Transcription</keyword>
<keyword evidence="7" id="KW-0539">Nucleus</keyword>
<feature type="domain" description="C2H2-type" evidence="10">
    <location>
        <begin position="473"/>
        <end position="501"/>
    </location>
</feature>
<protein>
    <recommendedName>
        <fullName evidence="10">C2H2-type domain-containing protein</fullName>
    </recommendedName>
</protein>
<comment type="subcellular location">
    <subcellularLocation>
        <location evidence="1">Nucleus</location>
    </subcellularLocation>
</comment>
<keyword evidence="12" id="KW-1185">Reference proteome</keyword>
<comment type="caution">
    <text evidence="11">The sequence shown here is derived from an EMBL/GenBank/DDBJ whole genome shotgun (WGS) entry which is preliminary data.</text>
</comment>
<name>A0A4Y9XK03_9AGAM</name>
<evidence type="ECO:0000256" key="5">
    <source>
        <dbReference type="ARBA" id="ARBA00023015"/>
    </source>
</evidence>
<dbReference type="Pfam" id="PF00096">
    <property type="entry name" value="zf-C2H2"/>
    <property type="match status" value="1"/>
</dbReference>
<feature type="compositionally biased region" description="Basic residues" evidence="9">
    <location>
        <begin position="513"/>
        <end position="527"/>
    </location>
</feature>
<dbReference type="Gene3D" id="3.30.160.60">
    <property type="entry name" value="Classic Zinc Finger"/>
    <property type="match status" value="1"/>
</dbReference>
<feature type="non-terminal residue" evidence="11">
    <location>
        <position position="569"/>
    </location>
</feature>
<evidence type="ECO:0000256" key="4">
    <source>
        <dbReference type="ARBA" id="ARBA00022833"/>
    </source>
</evidence>
<feature type="compositionally biased region" description="Pro residues" evidence="9">
    <location>
        <begin position="353"/>
        <end position="372"/>
    </location>
</feature>
<evidence type="ECO:0000256" key="3">
    <source>
        <dbReference type="ARBA" id="ARBA00022771"/>
    </source>
</evidence>
<sequence>MEELECRGMESSPALRCPPVTRVYHHVSHHSSASCLRVGGRAHFVPVESTHPDSAACNHIIMIRERDQCLSGTPISDYTEALIERAVDVKLLPQCLHNGRSAAMLRTLYTTLPEDRLEPTAPQFGCVGVLGSLGKHRSDARLPPMWFYGSALLGSIMGIFCSRGGIIAENQDTSRSRAALDNQEQGRFVPNPASQRSVAYHGYILLSSSSSSLLPCPPTSVLSSLPRCSSCMHAPTAIAVPPKPPRRHTCAAGLLAEAIARNRGVSVPLRCSEAACDDHVAAADQRQVRRSRRWQAEGTALGNRDDAERPKSYTVDGDRCWIILSSSSVCESVWLGRGGRRHKLTVSLLGGPPLQPLPPPSPPRSGLPPPPLSSVHSTLSASLRYPLASTPRHTPKPSTTFTSITMSRIDLPYCWVCLKVFTRKQDVRRHWNEDHNPLFVGYPCTYDGCGKKYKQESQLDYHISTKHTLIPTKICPDCGEAFLNAPKLSGHRKDVHGRKAPHTKAYEAKQALKKSGKLATARTKHRSSPYETCSPRSIKNNAPVDEPSWSVPADSFTPSTPVPTFESMV</sequence>
<proteinExistence type="predicted"/>
<accession>A0A4Y9XK03</accession>
<evidence type="ECO:0000256" key="1">
    <source>
        <dbReference type="ARBA" id="ARBA00004123"/>
    </source>
</evidence>
<dbReference type="GO" id="GO:0006357">
    <property type="term" value="P:regulation of transcription by RNA polymerase II"/>
    <property type="evidence" value="ECO:0007669"/>
    <property type="project" value="TreeGrafter"/>
</dbReference>
<dbReference type="OrthoDB" id="6077919at2759"/>
<dbReference type="InterPro" id="IPR036236">
    <property type="entry name" value="Znf_C2H2_sf"/>
</dbReference>
<dbReference type="PROSITE" id="PS00028">
    <property type="entry name" value="ZINC_FINGER_C2H2_1"/>
    <property type="match status" value="2"/>
</dbReference>